<dbReference type="Proteomes" id="UP000199206">
    <property type="component" value="Unassembled WGS sequence"/>
</dbReference>
<proteinExistence type="predicted"/>
<dbReference type="InterPro" id="IPR011727">
    <property type="entry name" value="CHP02117"/>
</dbReference>
<keyword evidence="1" id="KW-1133">Transmembrane helix</keyword>
<evidence type="ECO:0008006" key="4">
    <source>
        <dbReference type="Google" id="ProtNLM"/>
    </source>
</evidence>
<keyword evidence="3" id="KW-1185">Reference proteome</keyword>
<accession>A0A1H8BBN8</accession>
<gene>
    <name evidence="2" type="ORF">SAMN05192583_1293</name>
</gene>
<evidence type="ECO:0000256" key="1">
    <source>
        <dbReference type="SAM" id="Phobius"/>
    </source>
</evidence>
<protein>
    <recommendedName>
        <fullName evidence="4">TIGR02117 family protein</fullName>
    </recommendedName>
</protein>
<name>A0A1H8BBN8_9SPHN</name>
<dbReference type="AlphaFoldDB" id="A0A1H8BBN8"/>
<sequence length="250" mass="27267">MALIYHDPVAERNGRGRPGRRAWRAGKGVLLAMAIAVFGYVAAGLTGGALAANGEWRQPDEGVTIYLEDNGIHTDLVLPKRAAGLDLSPLTPARDLADPRFAGYPWLAVGWGEAAFFLDTPNWSDLRLATVLHAGLGSDRTLVHVEHVPQPRPDAVNGTRRIVLRPEEYGRLVRFVAASIRPGGARHRGYDRYDAFYEASGHYDALRTCNAWTGSALRHAGVRVGRWTPFPITVLGWFPPPGGPPQLPAR</sequence>
<keyword evidence="1" id="KW-0472">Membrane</keyword>
<dbReference type="STRING" id="1166340.SAMN05192583_1293"/>
<dbReference type="Pfam" id="PF09601">
    <property type="entry name" value="DUF2459"/>
    <property type="match status" value="1"/>
</dbReference>
<dbReference type="EMBL" id="FOCF01000002">
    <property type="protein sequence ID" value="SEM80156.1"/>
    <property type="molecule type" value="Genomic_DNA"/>
</dbReference>
<feature type="transmembrane region" description="Helical" evidence="1">
    <location>
        <begin position="29"/>
        <end position="51"/>
    </location>
</feature>
<reference evidence="3" key="1">
    <citation type="submission" date="2016-10" db="EMBL/GenBank/DDBJ databases">
        <authorList>
            <person name="Varghese N."/>
            <person name="Submissions S."/>
        </authorList>
    </citation>
    <scope>NUCLEOTIDE SEQUENCE [LARGE SCALE GENOMIC DNA]</scope>
    <source>
        <strain evidence="3">S6-262</strain>
    </source>
</reference>
<dbReference type="NCBIfam" id="TIGR02117">
    <property type="entry name" value="chp_urease_rgn"/>
    <property type="match status" value="1"/>
</dbReference>
<evidence type="ECO:0000313" key="2">
    <source>
        <dbReference type="EMBL" id="SEM80156.1"/>
    </source>
</evidence>
<keyword evidence="1" id="KW-0812">Transmembrane</keyword>
<organism evidence="2 3">
    <name type="scientific">Sphingomonas gellani</name>
    <dbReference type="NCBI Taxonomy" id="1166340"/>
    <lineage>
        <taxon>Bacteria</taxon>
        <taxon>Pseudomonadati</taxon>
        <taxon>Pseudomonadota</taxon>
        <taxon>Alphaproteobacteria</taxon>
        <taxon>Sphingomonadales</taxon>
        <taxon>Sphingomonadaceae</taxon>
        <taxon>Sphingomonas</taxon>
    </lineage>
</organism>
<evidence type="ECO:0000313" key="3">
    <source>
        <dbReference type="Proteomes" id="UP000199206"/>
    </source>
</evidence>